<dbReference type="InterPro" id="IPR036909">
    <property type="entry name" value="Cyt_c-like_dom_sf"/>
</dbReference>
<evidence type="ECO:0000256" key="5">
    <source>
        <dbReference type="ARBA" id="ARBA00023004"/>
    </source>
</evidence>
<dbReference type="InterPro" id="IPR002327">
    <property type="entry name" value="Cyt_c_1A/1B"/>
</dbReference>
<keyword evidence="11" id="KW-1185">Reference proteome</keyword>
<evidence type="ECO:0000256" key="1">
    <source>
        <dbReference type="ARBA" id="ARBA00022448"/>
    </source>
</evidence>
<keyword evidence="2 6" id="KW-0349">Heme</keyword>
<sequence>MNSFELNKIFGAILGALVFVMGVGFIAEAIYRPIENRGATYELPEPEIAEGQTGPVVQEIEPIAVRMQTASAEAGERLMNRCQSCHDYSEANANRTGPGIYNIMGEVIAHHDDFNYSDALIALREQGEVWDYQHMDDFLASPRNFAPGTRMTFAGLSNPQDRANMIAFLRTLSPNPIDLPEVSAEDVVEDEADANNASAAEADDATSVPAEDAAATDAEATDVDVEAEAEVAPVEDENAEAAQ</sequence>
<feature type="region of interest" description="Disordered" evidence="7">
    <location>
        <begin position="189"/>
        <end position="243"/>
    </location>
</feature>
<dbReference type="Gene3D" id="1.10.760.10">
    <property type="entry name" value="Cytochrome c-like domain"/>
    <property type="match status" value="1"/>
</dbReference>
<keyword evidence="8" id="KW-0812">Transmembrane</keyword>
<dbReference type="Proteomes" id="UP000596977">
    <property type="component" value="Unassembled WGS sequence"/>
</dbReference>
<dbReference type="AlphaFoldDB" id="A0A916R6U0"/>
<dbReference type="GO" id="GO:0020037">
    <property type="term" value="F:heme binding"/>
    <property type="evidence" value="ECO:0007669"/>
    <property type="project" value="InterPro"/>
</dbReference>
<evidence type="ECO:0000256" key="8">
    <source>
        <dbReference type="SAM" id="Phobius"/>
    </source>
</evidence>
<keyword evidence="8" id="KW-0472">Membrane</keyword>
<keyword evidence="8" id="KW-1133">Transmembrane helix</keyword>
<dbReference type="PRINTS" id="PR00604">
    <property type="entry name" value="CYTCHRMECIAB"/>
</dbReference>
<gene>
    <name evidence="10" type="ORF">GCM10011499_06790</name>
</gene>
<evidence type="ECO:0000256" key="6">
    <source>
        <dbReference type="PROSITE-ProRule" id="PRU00433"/>
    </source>
</evidence>
<name>A0A916R6U0_9HYPH</name>
<evidence type="ECO:0000256" key="3">
    <source>
        <dbReference type="ARBA" id="ARBA00022723"/>
    </source>
</evidence>
<evidence type="ECO:0000313" key="10">
    <source>
        <dbReference type="EMBL" id="GGA39963.1"/>
    </source>
</evidence>
<dbReference type="InterPro" id="IPR009056">
    <property type="entry name" value="Cyt_c-like_dom"/>
</dbReference>
<evidence type="ECO:0000256" key="7">
    <source>
        <dbReference type="SAM" id="MobiDB-lite"/>
    </source>
</evidence>
<dbReference type="OrthoDB" id="9805828at2"/>
<comment type="caution">
    <text evidence="10">The sequence shown here is derived from an EMBL/GenBank/DDBJ whole genome shotgun (WGS) entry which is preliminary data.</text>
</comment>
<keyword evidence="1" id="KW-0813">Transport</keyword>
<evidence type="ECO:0000313" key="11">
    <source>
        <dbReference type="Proteomes" id="UP000596977"/>
    </source>
</evidence>
<dbReference type="SUPFAM" id="SSF46626">
    <property type="entry name" value="Cytochrome c"/>
    <property type="match status" value="1"/>
</dbReference>
<proteinExistence type="predicted"/>
<dbReference type="PROSITE" id="PS51007">
    <property type="entry name" value="CYTC"/>
    <property type="match status" value="1"/>
</dbReference>
<keyword evidence="5 6" id="KW-0408">Iron</keyword>
<organism evidence="10 11">
    <name type="scientific">Pelagibacterium lentulum</name>
    <dbReference type="NCBI Taxonomy" id="2029865"/>
    <lineage>
        <taxon>Bacteria</taxon>
        <taxon>Pseudomonadati</taxon>
        <taxon>Pseudomonadota</taxon>
        <taxon>Alphaproteobacteria</taxon>
        <taxon>Hyphomicrobiales</taxon>
        <taxon>Devosiaceae</taxon>
        <taxon>Pelagibacterium</taxon>
    </lineage>
</organism>
<dbReference type="Pfam" id="PF00034">
    <property type="entry name" value="Cytochrom_C"/>
    <property type="match status" value="1"/>
</dbReference>
<dbReference type="GO" id="GO:0009055">
    <property type="term" value="F:electron transfer activity"/>
    <property type="evidence" value="ECO:0007669"/>
    <property type="project" value="InterPro"/>
</dbReference>
<feature type="compositionally biased region" description="Low complexity" evidence="7">
    <location>
        <begin position="208"/>
        <end position="218"/>
    </location>
</feature>
<feature type="domain" description="Cytochrome c" evidence="9">
    <location>
        <begin position="70"/>
        <end position="173"/>
    </location>
</feature>
<accession>A0A916R6U0</accession>
<dbReference type="EMBL" id="BMKB01000001">
    <property type="protein sequence ID" value="GGA39963.1"/>
    <property type="molecule type" value="Genomic_DNA"/>
</dbReference>
<feature type="transmembrane region" description="Helical" evidence="8">
    <location>
        <begin position="12"/>
        <end position="31"/>
    </location>
</feature>
<evidence type="ECO:0000256" key="4">
    <source>
        <dbReference type="ARBA" id="ARBA00022982"/>
    </source>
</evidence>
<evidence type="ECO:0000259" key="9">
    <source>
        <dbReference type="PROSITE" id="PS51007"/>
    </source>
</evidence>
<dbReference type="RefSeq" id="WP_127073299.1">
    <property type="nucleotide sequence ID" value="NZ_BMKB01000001.1"/>
</dbReference>
<protein>
    <recommendedName>
        <fullName evidence="9">Cytochrome c domain-containing protein</fullName>
    </recommendedName>
</protein>
<keyword evidence="4" id="KW-0249">Electron transport</keyword>
<dbReference type="PANTHER" id="PTHR11961">
    <property type="entry name" value="CYTOCHROME C"/>
    <property type="match status" value="1"/>
</dbReference>
<evidence type="ECO:0000256" key="2">
    <source>
        <dbReference type="ARBA" id="ARBA00022617"/>
    </source>
</evidence>
<feature type="compositionally biased region" description="Acidic residues" evidence="7">
    <location>
        <begin position="219"/>
        <end position="243"/>
    </location>
</feature>
<dbReference type="GO" id="GO:0046872">
    <property type="term" value="F:metal ion binding"/>
    <property type="evidence" value="ECO:0007669"/>
    <property type="project" value="UniProtKB-KW"/>
</dbReference>
<reference evidence="10 11" key="1">
    <citation type="journal article" date="2014" name="Int. J. Syst. Evol. Microbiol.">
        <title>Complete genome sequence of Corynebacterium casei LMG S-19264T (=DSM 44701T), isolated from a smear-ripened cheese.</title>
        <authorList>
            <consortium name="US DOE Joint Genome Institute (JGI-PGF)"/>
            <person name="Walter F."/>
            <person name="Albersmeier A."/>
            <person name="Kalinowski J."/>
            <person name="Ruckert C."/>
        </authorList>
    </citation>
    <scope>NUCLEOTIDE SEQUENCE [LARGE SCALE GENOMIC DNA]</scope>
    <source>
        <strain evidence="10 11">CGMCC 1.15896</strain>
    </source>
</reference>
<keyword evidence="3 6" id="KW-0479">Metal-binding</keyword>